<dbReference type="InterPro" id="IPR003813">
    <property type="entry name" value="MvhD/FlpD"/>
</dbReference>
<evidence type="ECO:0000259" key="5">
    <source>
        <dbReference type="PROSITE" id="PS51379"/>
    </source>
</evidence>
<dbReference type="PROSITE" id="PS00198">
    <property type="entry name" value="4FE4S_FER_1"/>
    <property type="match status" value="1"/>
</dbReference>
<reference evidence="7" key="1">
    <citation type="submission" date="2018-02" db="EMBL/GenBank/DDBJ databases">
        <authorList>
            <person name="Hausmann B."/>
        </authorList>
    </citation>
    <scope>NUCLEOTIDE SEQUENCE [LARGE SCALE GENOMIC DNA]</scope>
    <source>
        <strain evidence="7">Peat soil MAG SbA1</strain>
    </source>
</reference>
<dbReference type="Proteomes" id="UP000238701">
    <property type="component" value="Unassembled WGS sequence"/>
</dbReference>
<keyword evidence="3" id="KW-0408">Iron</keyword>
<dbReference type="AlphaFoldDB" id="A0A2U3KFC5"/>
<dbReference type="GO" id="GO:0016491">
    <property type="term" value="F:oxidoreductase activity"/>
    <property type="evidence" value="ECO:0007669"/>
    <property type="project" value="UniProtKB-KW"/>
</dbReference>
<evidence type="ECO:0000256" key="3">
    <source>
        <dbReference type="ARBA" id="ARBA00023004"/>
    </source>
</evidence>
<dbReference type="Pfam" id="PF02662">
    <property type="entry name" value="FlpD"/>
    <property type="match status" value="1"/>
</dbReference>
<feature type="domain" description="4Fe-4S ferredoxin-type" evidence="5">
    <location>
        <begin position="365"/>
        <end position="388"/>
    </location>
</feature>
<evidence type="ECO:0000256" key="2">
    <source>
        <dbReference type="ARBA" id="ARBA00023002"/>
    </source>
</evidence>
<dbReference type="GO" id="GO:0051536">
    <property type="term" value="F:iron-sulfur cluster binding"/>
    <property type="evidence" value="ECO:0007669"/>
    <property type="project" value="UniProtKB-KW"/>
</dbReference>
<dbReference type="SUPFAM" id="SSF46548">
    <property type="entry name" value="alpha-helical ferredoxin"/>
    <property type="match status" value="1"/>
</dbReference>
<name>A0A2U3KFC5_9BACT</name>
<dbReference type="PROSITE" id="PS51379">
    <property type="entry name" value="4FE4S_FER_2"/>
    <property type="match status" value="1"/>
</dbReference>
<keyword evidence="2" id="KW-0560">Oxidoreductase</keyword>
<evidence type="ECO:0000256" key="1">
    <source>
        <dbReference type="ARBA" id="ARBA00022723"/>
    </source>
</evidence>
<dbReference type="OrthoDB" id="9785566at2"/>
<evidence type="ECO:0000313" key="7">
    <source>
        <dbReference type="Proteomes" id="UP000238701"/>
    </source>
</evidence>
<evidence type="ECO:0000256" key="4">
    <source>
        <dbReference type="ARBA" id="ARBA00023014"/>
    </source>
</evidence>
<protein>
    <submittedName>
        <fullName evidence="6">Flavin oxidoreductase, subunits FlxD and FlxC</fullName>
    </submittedName>
</protein>
<keyword evidence="4" id="KW-0411">Iron-sulfur</keyword>
<dbReference type="GO" id="GO:0046872">
    <property type="term" value="F:metal ion binding"/>
    <property type="evidence" value="ECO:0007669"/>
    <property type="project" value="UniProtKB-KW"/>
</dbReference>
<dbReference type="InterPro" id="IPR017900">
    <property type="entry name" value="4Fe4S_Fe_S_CS"/>
</dbReference>
<accession>A0A2U3KFC5</accession>
<gene>
    <name evidence="6" type="primary">flxDC</name>
    <name evidence="6" type="ORF">SBA1_20038</name>
</gene>
<evidence type="ECO:0000313" key="6">
    <source>
        <dbReference type="EMBL" id="SPF38338.1"/>
    </source>
</evidence>
<dbReference type="Gene3D" id="3.30.70.20">
    <property type="match status" value="1"/>
</dbReference>
<keyword evidence="1" id="KW-0479">Metal-binding</keyword>
<sequence length="432" mass="48041">MSEANVFEPKIVAYVCNWCTYLGADLAGTTRLEYPPNVRIIRLPCTGRIDFNLIIKGFEVGADAVLVSGCHPGDCHYTAGNYHARRRWILFRELLDTLGFDLRRIHFTWISAAEGKKWQQVITEITEQTRQLGPYTDLYADGGAKDLPVGTPVPFTTRTLAAETALREHCRNLLTEGTVKVVVGYGERGPAVVTRAEDANRLVWNNRCCSNLTTYLKRKEIKALGKPAVVVKPCDEKSLVVLEKESQIERKDIHVIGMACEGVGEPKCTFCTARTPRFADKTFGEPVGPETPVSPPPNRFEALMAMTPRERMAFWATQFDRCVKCYACRQVCPMCYCERCIVDKNRPIAIDPAPSRKGIFAWQIARAFHLAARCVGCGECSRACPAGIDLALLNIALHKAAQENFGYDAGVDPAAEPVLGAYTLQDKEDFIR</sequence>
<proteinExistence type="predicted"/>
<dbReference type="EMBL" id="OMOD01000111">
    <property type="protein sequence ID" value="SPF38338.1"/>
    <property type="molecule type" value="Genomic_DNA"/>
</dbReference>
<dbReference type="InterPro" id="IPR017896">
    <property type="entry name" value="4Fe4S_Fe-S-bd"/>
</dbReference>
<organism evidence="6 7">
    <name type="scientific">Candidatus Sulfotelmatobacter kueseliae</name>
    <dbReference type="NCBI Taxonomy" id="2042962"/>
    <lineage>
        <taxon>Bacteria</taxon>
        <taxon>Pseudomonadati</taxon>
        <taxon>Acidobacteriota</taxon>
        <taxon>Terriglobia</taxon>
        <taxon>Terriglobales</taxon>
        <taxon>Candidatus Korobacteraceae</taxon>
        <taxon>Candidatus Sulfotelmatobacter</taxon>
    </lineage>
</organism>